<dbReference type="Gene3D" id="1.20.5.4130">
    <property type="match status" value="1"/>
</dbReference>
<feature type="domain" description="Disease resistance N-terminal" evidence="6">
    <location>
        <begin position="12"/>
        <end position="84"/>
    </location>
</feature>
<dbReference type="CDD" id="cd14798">
    <property type="entry name" value="RX-CC_like"/>
    <property type="match status" value="1"/>
</dbReference>
<evidence type="ECO:0000313" key="7">
    <source>
        <dbReference type="EMBL" id="KAF8712931.1"/>
    </source>
</evidence>
<dbReference type="Proteomes" id="UP000636709">
    <property type="component" value="Unassembled WGS sequence"/>
</dbReference>
<keyword evidence="4" id="KW-0547">Nucleotide-binding</keyword>
<sequence length="308" mass="35257">MADLALGYSKTALDFVVNKVQTAIKEEEEQWQTVQRVLVFITGEFEMMQSFLNTADGERLKSLVVRTWVQQVRDLSYDVEDSIEFVLDLDMGNRPWWLWLLPSWMKAAPEAPVDEAVTEITELKARVVDVSNRNTRYNLVTDSSSGSNKPAAFRSGIHVNTHDFLGIDKCLGSAMSLRVICVLSETAGDLGAKLFVRRLYEDYGCPDYSICAWVKLMHPFNPDEFIRSLVAQFLRSSCEAQDEKKILGEQVLRKMGNIQLIDEFVQQVDSHDYFIVLEGVSSMEEWDAIKTYLPDRMNQSRIIKFDDI</sequence>
<protein>
    <recommendedName>
        <fullName evidence="6">Disease resistance N-terminal domain-containing protein</fullName>
    </recommendedName>
</protein>
<dbReference type="PANTHER" id="PTHR19338">
    <property type="entry name" value="TRANSLOCASE OF INNER MITOCHONDRIAL MEMBRANE 13 HOMOLOG"/>
    <property type="match status" value="1"/>
</dbReference>
<evidence type="ECO:0000256" key="1">
    <source>
        <dbReference type="ARBA" id="ARBA00008894"/>
    </source>
</evidence>
<evidence type="ECO:0000256" key="5">
    <source>
        <dbReference type="ARBA" id="ARBA00022821"/>
    </source>
</evidence>
<reference evidence="7" key="1">
    <citation type="submission" date="2020-07" db="EMBL/GenBank/DDBJ databases">
        <title>Genome sequence and genetic diversity analysis of an under-domesticated orphan crop, white fonio (Digitaria exilis).</title>
        <authorList>
            <person name="Bennetzen J.L."/>
            <person name="Chen S."/>
            <person name="Ma X."/>
            <person name="Wang X."/>
            <person name="Yssel A.E.J."/>
            <person name="Chaluvadi S.R."/>
            <person name="Johnson M."/>
            <person name="Gangashetty P."/>
            <person name="Hamidou F."/>
            <person name="Sanogo M.D."/>
            <person name="Zwaenepoel A."/>
            <person name="Wallace J."/>
            <person name="Van De Peer Y."/>
            <person name="Van Deynze A."/>
        </authorList>
    </citation>
    <scope>NUCLEOTIDE SEQUENCE</scope>
    <source>
        <tissue evidence="7">Leaves</tissue>
    </source>
</reference>
<dbReference type="OrthoDB" id="671387at2759"/>
<dbReference type="PANTHER" id="PTHR19338:SF58">
    <property type="entry name" value="OS09G0517100 PROTEIN"/>
    <property type="match status" value="1"/>
</dbReference>
<comment type="similarity">
    <text evidence="1">Belongs to the disease resistance NB-LRR family.</text>
</comment>
<organism evidence="7 8">
    <name type="scientific">Digitaria exilis</name>
    <dbReference type="NCBI Taxonomy" id="1010633"/>
    <lineage>
        <taxon>Eukaryota</taxon>
        <taxon>Viridiplantae</taxon>
        <taxon>Streptophyta</taxon>
        <taxon>Embryophyta</taxon>
        <taxon>Tracheophyta</taxon>
        <taxon>Spermatophyta</taxon>
        <taxon>Magnoliopsida</taxon>
        <taxon>Liliopsida</taxon>
        <taxon>Poales</taxon>
        <taxon>Poaceae</taxon>
        <taxon>PACMAD clade</taxon>
        <taxon>Panicoideae</taxon>
        <taxon>Panicodae</taxon>
        <taxon>Paniceae</taxon>
        <taxon>Anthephorinae</taxon>
        <taxon>Digitaria</taxon>
    </lineage>
</organism>
<accession>A0A835ESM4</accession>
<keyword evidence="8" id="KW-1185">Reference proteome</keyword>
<dbReference type="GO" id="GO:0006952">
    <property type="term" value="P:defense response"/>
    <property type="evidence" value="ECO:0007669"/>
    <property type="project" value="UniProtKB-KW"/>
</dbReference>
<dbReference type="AlphaFoldDB" id="A0A835ESM4"/>
<proteinExistence type="inferred from homology"/>
<dbReference type="InterPro" id="IPR041118">
    <property type="entry name" value="Rx_N"/>
</dbReference>
<evidence type="ECO:0000256" key="3">
    <source>
        <dbReference type="ARBA" id="ARBA00022737"/>
    </source>
</evidence>
<comment type="caution">
    <text evidence="7">The sequence shown here is derived from an EMBL/GenBank/DDBJ whole genome shotgun (WGS) entry which is preliminary data.</text>
</comment>
<dbReference type="EMBL" id="JACEFO010001742">
    <property type="protein sequence ID" value="KAF8712931.1"/>
    <property type="molecule type" value="Genomic_DNA"/>
</dbReference>
<keyword evidence="3" id="KW-0677">Repeat</keyword>
<dbReference type="InterPro" id="IPR038005">
    <property type="entry name" value="RX-like_CC"/>
</dbReference>
<keyword evidence="2" id="KW-0433">Leucine-rich repeat</keyword>
<evidence type="ECO:0000256" key="4">
    <source>
        <dbReference type="ARBA" id="ARBA00022741"/>
    </source>
</evidence>
<gene>
    <name evidence="7" type="ORF">HU200_028714</name>
</gene>
<evidence type="ECO:0000259" key="6">
    <source>
        <dbReference type="Pfam" id="PF18052"/>
    </source>
</evidence>
<keyword evidence="5" id="KW-0611">Plant defense</keyword>
<dbReference type="Pfam" id="PF18052">
    <property type="entry name" value="Rx_N"/>
    <property type="match status" value="1"/>
</dbReference>
<evidence type="ECO:0000313" key="8">
    <source>
        <dbReference type="Proteomes" id="UP000636709"/>
    </source>
</evidence>
<evidence type="ECO:0000256" key="2">
    <source>
        <dbReference type="ARBA" id="ARBA00022614"/>
    </source>
</evidence>
<dbReference type="GO" id="GO:0000166">
    <property type="term" value="F:nucleotide binding"/>
    <property type="evidence" value="ECO:0007669"/>
    <property type="project" value="UniProtKB-KW"/>
</dbReference>
<name>A0A835ESM4_9POAL</name>